<keyword evidence="17" id="KW-1185">Reference proteome</keyword>
<keyword evidence="10 13" id="KW-0560">Oxidoreductase</keyword>
<comment type="similarity">
    <text evidence="12">In the C-terminal section; belongs to the FAD-dependent oxidoreductase 2 family. FRD/SDH subfamily.</text>
</comment>
<dbReference type="GO" id="GO:0010181">
    <property type="term" value="F:FMN binding"/>
    <property type="evidence" value="ECO:0007669"/>
    <property type="project" value="InterPro"/>
</dbReference>
<feature type="signal peptide" evidence="13">
    <location>
        <begin position="1"/>
        <end position="23"/>
    </location>
</feature>
<keyword evidence="11" id="KW-0408">Iron</keyword>
<dbReference type="GO" id="GO:0046872">
    <property type="term" value="F:metal ion binding"/>
    <property type="evidence" value="ECO:0007669"/>
    <property type="project" value="UniProtKB-KW"/>
</dbReference>
<evidence type="ECO:0000256" key="1">
    <source>
        <dbReference type="ARBA" id="ARBA00001926"/>
    </source>
</evidence>
<keyword evidence="5 13" id="KW-0285">Flavoprotein</keyword>
<dbReference type="Pfam" id="PF14537">
    <property type="entry name" value="Cytochrom_c3_2"/>
    <property type="match status" value="1"/>
</dbReference>
<dbReference type="Proteomes" id="UP000184268">
    <property type="component" value="Unassembled WGS sequence"/>
</dbReference>
<proteinExistence type="inferred from homology"/>
<evidence type="ECO:0000256" key="13">
    <source>
        <dbReference type="RuleBase" id="RU366062"/>
    </source>
</evidence>
<accession>A0A1M5VT70</accession>
<dbReference type="FunFam" id="1.10.1130.10:FF:000003">
    <property type="entry name" value="Fumarate reductase flavoprotein subunit"/>
    <property type="match status" value="1"/>
</dbReference>
<dbReference type="GO" id="GO:0042597">
    <property type="term" value="C:periplasmic space"/>
    <property type="evidence" value="ECO:0007669"/>
    <property type="project" value="UniProtKB-SubCell"/>
</dbReference>
<evidence type="ECO:0000256" key="12">
    <source>
        <dbReference type="ARBA" id="ARBA00061592"/>
    </source>
</evidence>
<dbReference type="PRINTS" id="PR00368">
    <property type="entry name" value="FADPNR"/>
</dbReference>
<dbReference type="SUPFAM" id="SSF48695">
    <property type="entry name" value="Multiheme cytochromes"/>
    <property type="match status" value="1"/>
</dbReference>
<dbReference type="Gene3D" id="1.10.1130.10">
    <property type="entry name" value="Flavocytochrome C3, Chain A"/>
    <property type="match status" value="1"/>
</dbReference>
<comment type="similarity">
    <text evidence="13">Belongs to the FAD-dependent oxidoreductase 2 family. FRD/SDH subfamily.</text>
</comment>
<evidence type="ECO:0000256" key="4">
    <source>
        <dbReference type="ARBA" id="ARBA00022617"/>
    </source>
</evidence>
<comment type="cofactor">
    <cofactor evidence="13">
        <name>FAD</name>
        <dbReference type="ChEBI" id="CHEBI:57692"/>
    </cofactor>
    <text evidence="13">Binds 1 FAD per subunit.</text>
</comment>
<dbReference type="EC" id="1.3.2.4" evidence="13"/>
<comment type="subcellular location">
    <subcellularLocation>
        <location evidence="2">Periplasm</location>
    </subcellularLocation>
</comment>
<feature type="domain" description="Tetrahaem cytochrome" evidence="15">
    <location>
        <begin position="31"/>
        <end position="109"/>
    </location>
</feature>
<dbReference type="InterPro" id="IPR036280">
    <property type="entry name" value="Multihaem_cyt_sf"/>
</dbReference>
<dbReference type="PANTHER" id="PTHR43400">
    <property type="entry name" value="FUMARATE REDUCTASE"/>
    <property type="match status" value="1"/>
</dbReference>
<dbReference type="PANTHER" id="PTHR43400:SF7">
    <property type="entry name" value="FAD-DEPENDENT OXIDOREDUCTASE 2 FAD BINDING DOMAIN-CONTAINING PROTEIN"/>
    <property type="match status" value="1"/>
</dbReference>
<dbReference type="Gene3D" id="3.50.50.60">
    <property type="entry name" value="FAD/NAD(P)-binding domain"/>
    <property type="match status" value="1"/>
</dbReference>
<dbReference type="GO" id="GO:0016627">
    <property type="term" value="F:oxidoreductase activity, acting on the CH-CH group of donors"/>
    <property type="evidence" value="ECO:0007669"/>
    <property type="project" value="UniProtKB-ARBA"/>
</dbReference>
<gene>
    <name evidence="16" type="ORF">SAMN02745129_2970</name>
</gene>
<evidence type="ECO:0000259" key="14">
    <source>
        <dbReference type="Pfam" id="PF00890"/>
    </source>
</evidence>
<dbReference type="Gene3D" id="3.90.700.10">
    <property type="entry name" value="Succinate dehydrogenase/fumarate reductase flavoprotein, catalytic domain"/>
    <property type="match status" value="1"/>
</dbReference>
<evidence type="ECO:0000259" key="15">
    <source>
        <dbReference type="Pfam" id="PF14537"/>
    </source>
</evidence>
<reference evidence="16 17" key="1">
    <citation type="submission" date="2016-11" db="EMBL/GenBank/DDBJ databases">
        <authorList>
            <person name="Jaros S."/>
            <person name="Januszkiewicz K."/>
            <person name="Wedrychowicz H."/>
        </authorList>
    </citation>
    <scope>NUCLEOTIDE SEQUENCE [LARGE SCALE GENOMIC DNA]</scope>
    <source>
        <strain evidence="16 17">DSM 16917</strain>
    </source>
</reference>
<dbReference type="InterPro" id="IPR027477">
    <property type="entry name" value="Succ_DH/fumarate_Rdtase_cat_sf"/>
</dbReference>
<evidence type="ECO:0000256" key="3">
    <source>
        <dbReference type="ARBA" id="ARBA00022448"/>
    </source>
</evidence>
<evidence type="ECO:0000256" key="6">
    <source>
        <dbReference type="ARBA" id="ARBA00022723"/>
    </source>
</evidence>
<dbReference type="OrthoDB" id="9148689at2"/>
<dbReference type="FunFam" id="3.90.700.10:FF:000007">
    <property type="entry name" value="NADH-dependent fumarate reductase"/>
    <property type="match status" value="1"/>
</dbReference>
<dbReference type="InterPro" id="IPR003953">
    <property type="entry name" value="FAD-dep_OxRdtase_2_FAD-bd"/>
</dbReference>
<evidence type="ECO:0000313" key="16">
    <source>
        <dbReference type="EMBL" id="SHH78388.1"/>
    </source>
</evidence>
<sequence>MKNNLLRITALAFAVGATFSIHAAQPTLAKHHSDMLGCDACHTKPIKVSDSETHENASCVSCHGGLEDLAEPGHANHFDPHASHLGTINCTSCHTGHAEPQYVCNDCHSFEHDDMPFANTGKERKPAFTGFDQDKIEQAIAKGPKESVDVVVIGAGSAGFNAAISAHEAGANVILLEKHMFSGGNSMLAAGGYNATGTPLMEKKGIKDSVDWFVEDALKGGRGANDVDLVRVMGEQSADGIAWLESLGADMGDLKRSGGARVDRTHRPSDGASVGPHIVETLRNAANKRNIETRVNSRAEKVLRDENGKISGVVVHGKHSGYYLIEAKAVVMATGGFGYNEKMFAEYRPQFAGMSSSNNVTATGDGLKLAEEVGAGMVDIEWVQAHPTIGKGSRILVSETVRGVGAIMVNVNGKRYVNELTTRDKASQATLKEPEQYSWLVMDEQLLKKSSMIRGYKDLGMMVEANTIEELAKQTGMKPEVLSKTVADYNRYRENGKDEEFGRDNMPVSITQAPYYAVAVNPGVHHTMGGISINTSAQVKDDNGKVIPGLFAAGEATGGVHGHNRLGGNAIADTVVFGRIAGDSAAAYVAD</sequence>
<dbReference type="EMBL" id="FQXG01000004">
    <property type="protein sequence ID" value="SHH78388.1"/>
    <property type="molecule type" value="Genomic_DNA"/>
</dbReference>
<feature type="chain" id="PRO_5022252691" description="Fumarate reductase" evidence="13">
    <location>
        <begin position="24"/>
        <end position="591"/>
    </location>
</feature>
<evidence type="ECO:0000256" key="5">
    <source>
        <dbReference type="ARBA" id="ARBA00022630"/>
    </source>
</evidence>
<keyword evidence="7" id="KW-0574">Periplasm</keyword>
<dbReference type="InterPro" id="IPR036188">
    <property type="entry name" value="FAD/NAD-bd_sf"/>
</dbReference>
<dbReference type="RefSeq" id="WP_067657160.1">
    <property type="nucleotide sequence ID" value="NZ_FQXG01000004.1"/>
</dbReference>
<evidence type="ECO:0000256" key="8">
    <source>
        <dbReference type="ARBA" id="ARBA00022827"/>
    </source>
</evidence>
<dbReference type="InterPro" id="IPR050315">
    <property type="entry name" value="FAD-oxidoreductase_2"/>
</dbReference>
<evidence type="ECO:0000256" key="11">
    <source>
        <dbReference type="ARBA" id="ARBA00023004"/>
    </source>
</evidence>
<dbReference type="InterPro" id="IPR010960">
    <property type="entry name" value="Flavocytochrome_c"/>
</dbReference>
<evidence type="ECO:0000256" key="9">
    <source>
        <dbReference type="ARBA" id="ARBA00022982"/>
    </source>
</evidence>
<organism evidence="16 17">
    <name type="scientific">Ferrimonas marina</name>
    <dbReference type="NCBI Taxonomy" id="299255"/>
    <lineage>
        <taxon>Bacteria</taxon>
        <taxon>Pseudomonadati</taxon>
        <taxon>Pseudomonadota</taxon>
        <taxon>Gammaproteobacteria</taxon>
        <taxon>Alteromonadales</taxon>
        <taxon>Ferrimonadaceae</taxon>
        <taxon>Ferrimonas</taxon>
    </lineage>
</organism>
<name>A0A1M5VT70_9GAMM</name>
<dbReference type="AlphaFoldDB" id="A0A1M5VT70"/>
<protein>
    <recommendedName>
        <fullName evidence="13">Fumarate reductase</fullName>
        <ecNumber evidence="13">1.3.2.4</ecNumber>
    </recommendedName>
</protein>
<dbReference type="NCBIfam" id="TIGR01813">
    <property type="entry name" value="flavo_cyto_c"/>
    <property type="match status" value="1"/>
</dbReference>
<evidence type="ECO:0000256" key="7">
    <source>
        <dbReference type="ARBA" id="ARBA00022764"/>
    </source>
</evidence>
<dbReference type="STRING" id="299255.SAMN02745129_2970"/>
<dbReference type="InterPro" id="IPR012286">
    <property type="entry name" value="Tetrahaem_cytochrome"/>
</dbReference>
<keyword evidence="8 13" id="KW-0274">FAD</keyword>
<keyword evidence="4" id="KW-0349">Heme</keyword>
<keyword evidence="13" id="KW-0732">Signal</keyword>
<comment type="cofactor">
    <cofactor evidence="1">
        <name>heme c</name>
        <dbReference type="ChEBI" id="CHEBI:61717"/>
    </cofactor>
</comment>
<dbReference type="SUPFAM" id="SSF51905">
    <property type="entry name" value="FAD/NAD(P)-binding domain"/>
    <property type="match status" value="1"/>
</dbReference>
<evidence type="ECO:0000256" key="10">
    <source>
        <dbReference type="ARBA" id="ARBA00023002"/>
    </source>
</evidence>
<evidence type="ECO:0000256" key="2">
    <source>
        <dbReference type="ARBA" id="ARBA00004418"/>
    </source>
</evidence>
<keyword evidence="9" id="KW-0249">Electron transport</keyword>
<keyword evidence="3" id="KW-0813">Transport</keyword>
<dbReference type="SUPFAM" id="SSF56425">
    <property type="entry name" value="Succinate dehydrogenase/fumarate reductase flavoprotein, catalytic domain"/>
    <property type="match status" value="1"/>
</dbReference>
<comment type="catalytic activity">
    <reaction evidence="13">
        <text>2 Fe(III)-[cytochrome c] + succinate = fumarate + 2 Fe(II)-[cytochrome c] + 2 H(+)</text>
        <dbReference type="Rhea" id="RHEA:77903"/>
        <dbReference type="Rhea" id="RHEA-COMP:10350"/>
        <dbReference type="Rhea" id="RHEA-COMP:14399"/>
        <dbReference type="ChEBI" id="CHEBI:15378"/>
        <dbReference type="ChEBI" id="CHEBI:29033"/>
        <dbReference type="ChEBI" id="CHEBI:29034"/>
        <dbReference type="ChEBI" id="CHEBI:29806"/>
        <dbReference type="ChEBI" id="CHEBI:30031"/>
        <dbReference type="EC" id="1.3.2.4"/>
    </reaction>
</comment>
<dbReference type="Pfam" id="PF00890">
    <property type="entry name" value="FAD_binding_2"/>
    <property type="match status" value="1"/>
</dbReference>
<evidence type="ECO:0000313" key="17">
    <source>
        <dbReference type="Proteomes" id="UP000184268"/>
    </source>
</evidence>
<feature type="domain" description="FAD-dependent oxidoreductase 2 FAD-binding" evidence="14">
    <location>
        <begin position="149"/>
        <end position="570"/>
    </location>
</feature>
<keyword evidence="6" id="KW-0479">Metal-binding</keyword>